<dbReference type="InterPro" id="IPR022742">
    <property type="entry name" value="Hydrolase_4"/>
</dbReference>
<evidence type="ECO:0000313" key="2">
    <source>
        <dbReference type="EMBL" id="KAK4757751.1"/>
    </source>
</evidence>
<name>A0AAN7K0Y8_9MYRT</name>
<dbReference type="PANTHER" id="PTHR42886">
    <property type="entry name" value="RE40534P-RELATED"/>
    <property type="match status" value="1"/>
</dbReference>
<dbReference type="AlphaFoldDB" id="A0AAN7K0Y8"/>
<accession>A0AAN7K0Y8</accession>
<dbReference type="SUPFAM" id="SSF53474">
    <property type="entry name" value="alpha/beta-Hydrolases"/>
    <property type="match status" value="1"/>
</dbReference>
<dbReference type="Proteomes" id="UP001345219">
    <property type="component" value="Chromosome 15"/>
</dbReference>
<reference evidence="2 3" key="1">
    <citation type="journal article" date="2023" name="Hortic Res">
        <title>Pangenome of water caltrop reveals structural variations and asymmetric subgenome divergence after allopolyploidization.</title>
        <authorList>
            <person name="Zhang X."/>
            <person name="Chen Y."/>
            <person name="Wang L."/>
            <person name="Yuan Y."/>
            <person name="Fang M."/>
            <person name="Shi L."/>
            <person name="Lu R."/>
            <person name="Comes H.P."/>
            <person name="Ma Y."/>
            <person name="Chen Y."/>
            <person name="Huang G."/>
            <person name="Zhou Y."/>
            <person name="Zheng Z."/>
            <person name="Qiu Y."/>
        </authorList>
    </citation>
    <scope>NUCLEOTIDE SEQUENCE [LARGE SCALE GENOMIC DNA]</scope>
    <source>
        <tissue evidence="2">Roots</tissue>
    </source>
</reference>
<proteinExistence type="predicted"/>
<dbReference type="EMBL" id="JAXIOK010000012">
    <property type="protein sequence ID" value="KAK4757751.1"/>
    <property type="molecule type" value="Genomic_DNA"/>
</dbReference>
<dbReference type="GO" id="GO:0005829">
    <property type="term" value="C:cytosol"/>
    <property type="evidence" value="ECO:0007669"/>
    <property type="project" value="TreeGrafter"/>
</dbReference>
<gene>
    <name evidence="2" type="ORF">SAY87_019052</name>
</gene>
<dbReference type="InterPro" id="IPR029058">
    <property type="entry name" value="AB_hydrolase_fold"/>
</dbReference>
<evidence type="ECO:0000313" key="3">
    <source>
        <dbReference type="Proteomes" id="UP001345219"/>
    </source>
</evidence>
<sequence>MEALIFNINPFVSTLVTHKSLISPGFSLNQVYLTPTATCKKKIRASKYPNFRMAEPAQNPVLKQQRVVIPNKHGEKLVGLLHDTGSKEIVILCHGFLSNKENMTMGNLAAALENEGITAFRFDFAGNGESEGSFEYGNYWREAEDLRAVVQHFNAANRVVRAVLGHSKGGGVVLLYASKYNDIGAVVNVSGRYNLERGVKERLGEDFMERLNREGFIDVKNKSGKTIYRVTKESMADRLNTNMHEACLNIDNNCRVLTVHGTLDEIIPVEDAIEFSKIIPNHELHTVEGANHGYSSHQAELATIVLRFIMSAQL</sequence>
<evidence type="ECO:0000259" key="1">
    <source>
        <dbReference type="Pfam" id="PF12146"/>
    </source>
</evidence>
<feature type="domain" description="Serine aminopeptidase S33" evidence="1">
    <location>
        <begin position="86"/>
        <end position="195"/>
    </location>
</feature>
<protein>
    <recommendedName>
        <fullName evidence="1">Serine aminopeptidase S33 domain-containing protein</fullName>
    </recommendedName>
</protein>
<dbReference type="Pfam" id="PF12146">
    <property type="entry name" value="Hydrolase_4"/>
    <property type="match status" value="1"/>
</dbReference>
<comment type="caution">
    <text evidence="2">The sequence shown here is derived from an EMBL/GenBank/DDBJ whole genome shotgun (WGS) entry which is preliminary data.</text>
</comment>
<organism evidence="2 3">
    <name type="scientific">Trapa incisa</name>
    <dbReference type="NCBI Taxonomy" id="236973"/>
    <lineage>
        <taxon>Eukaryota</taxon>
        <taxon>Viridiplantae</taxon>
        <taxon>Streptophyta</taxon>
        <taxon>Embryophyta</taxon>
        <taxon>Tracheophyta</taxon>
        <taxon>Spermatophyta</taxon>
        <taxon>Magnoliopsida</taxon>
        <taxon>eudicotyledons</taxon>
        <taxon>Gunneridae</taxon>
        <taxon>Pentapetalae</taxon>
        <taxon>rosids</taxon>
        <taxon>malvids</taxon>
        <taxon>Myrtales</taxon>
        <taxon>Lythraceae</taxon>
        <taxon>Trapa</taxon>
    </lineage>
</organism>
<dbReference type="FunFam" id="3.40.50.1820:FF:000170">
    <property type="entry name" value="Alpha/beta-Hydrolases superfamily protein"/>
    <property type="match status" value="1"/>
</dbReference>
<dbReference type="PANTHER" id="PTHR42886:SF53">
    <property type="entry name" value="ALPHA_BETA-HYDROLASES SUPERFAMILY PROTEIN"/>
    <property type="match status" value="1"/>
</dbReference>
<keyword evidence="3" id="KW-1185">Reference proteome</keyword>
<dbReference type="Gene3D" id="3.40.50.1820">
    <property type="entry name" value="alpha/beta hydrolase"/>
    <property type="match status" value="1"/>
</dbReference>